<name>D2A2C7_TRICA</name>
<dbReference type="EMBL" id="KQ971338">
    <property type="protein sequence ID" value="EFA02041.2"/>
    <property type="molecule type" value="Genomic_DNA"/>
</dbReference>
<accession>D2A2C7</accession>
<feature type="region of interest" description="Disordered" evidence="1">
    <location>
        <begin position="1"/>
        <end position="59"/>
    </location>
</feature>
<sequence>MWPGAEEEGRKKWEGEEPLDAGSVADLARRRTNQSLDHNHAPSTTGYGKQAGKQHRRNLGPQKVAAFFYARRLRQVREAGIVPKK</sequence>
<dbReference type="HOGENOM" id="CLU_1818300_0_0_1"/>
<dbReference type="AlphaFoldDB" id="D2A2C7"/>
<reference evidence="2 3" key="1">
    <citation type="journal article" date="2008" name="Nature">
        <title>The genome of the model beetle and pest Tribolium castaneum.</title>
        <authorList>
            <consortium name="Tribolium Genome Sequencing Consortium"/>
            <person name="Richards S."/>
            <person name="Gibbs R.A."/>
            <person name="Weinstock G.M."/>
            <person name="Brown S.J."/>
            <person name="Denell R."/>
            <person name="Beeman R.W."/>
            <person name="Gibbs R."/>
            <person name="Beeman R.W."/>
            <person name="Brown S.J."/>
            <person name="Bucher G."/>
            <person name="Friedrich M."/>
            <person name="Grimmelikhuijzen C.J."/>
            <person name="Klingler M."/>
            <person name="Lorenzen M."/>
            <person name="Richards S."/>
            <person name="Roth S."/>
            <person name="Schroder R."/>
            <person name="Tautz D."/>
            <person name="Zdobnov E.M."/>
            <person name="Muzny D."/>
            <person name="Gibbs R.A."/>
            <person name="Weinstock G.M."/>
            <person name="Attaway T."/>
            <person name="Bell S."/>
            <person name="Buhay C.J."/>
            <person name="Chandrabose M.N."/>
            <person name="Chavez D."/>
            <person name="Clerk-Blankenburg K.P."/>
            <person name="Cree A."/>
            <person name="Dao M."/>
            <person name="Davis C."/>
            <person name="Chacko J."/>
            <person name="Dinh H."/>
            <person name="Dugan-Rocha S."/>
            <person name="Fowler G."/>
            <person name="Garner T.T."/>
            <person name="Garnes J."/>
            <person name="Gnirke A."/>
            <person name="Hawes A."/>
            <person name="Hernandez J."/>
            <person name="Hines S."/>
            <person name="Holder M."/>
            <person name="Hume J."/>
            <person name="Jhangiani S.N."/>
            <person name="Joshi V."/>
            <person name="Khan Z.M."/>
            <person name="Jackson L."/>
            <person name="Kovar C."/>
            <person name="Kowis A."/>
            <person name="Lee S."/>
            <person name="Lewis L.R."/>
            <person name="Margolis J."/>
            <person name="Morgan M."/>
            <person name="Nazareth L.V."/>
            <person name="Nguyen N."/>
            <person name="Okwuonu G."/>
            <person name="Parker D."/>
            <person name="Richards S."/>
            <person name="Ruiz S.J."/>
            <person name="Santibanez J."/>
            <person name="Savard J."/>
            <person name="Scherer S.E."/>
            <person name="Schneider B."/>
            <person name="Sodergren E."/>
            <person name="Tautz D."/>
            <person name="Vattahil S."/>
            <person name="Villasana D."/>
            <person name="White C.S."/>
            <person name="Wright R."/>
            <person name="Park Y."/>
            <person name="Beeman R.W."/>
            <person name="Lord J."/>
            <person name="Oppert B."/>
            <person name="Lorenzen M."/>
            <person name="Brown S."/>
            <person name="Wang L."/>
            <person name="Savard J."/>
            <person name="Tautz D."/>
            <person name="Richards S."/>
            <person name="Weinstock G."/>
            <person name="Gibbs R.A."/>
            <person name="Liu Y."/>
            <person name="Worley K."/>
            <person name="Weinstock G."/>
            <person name="Elsik C.G."/>
            <person name="Reese J.T."/>
            <person name="Elhaik E."/>
            <person name="Landan G."/>
            <person name="Graur D."/>
            <person name="Arensburger P."/>
            <person name="Atkinson P."/>
            <person name="Beeman R.W."/>
            <person name="Beidler J."/>
            <person name="Brown S.J."/>
            <person name="Demuth J.P."/>
            <person name="Drury D.W."/>
            <person name="Du Y.Z."/>
            <person name="Fujiwara H."/>
            <person name="Lorenzen M."/>
            <person name="Maselli V."/>
            <person name="Osanai M."/>
            <person name="Park Y."/>
            <person name="Robertson H.M."/>
            <person name="Tu Z."/>
            <person name="Wang J.J."/>
            <person name="Wang S."/>
            <person name="Richards S."/>
            <person name="Song H."/>
            <person name="Zhang L."/>
            <person name="Sodergren E."/>
            <person name="Werner D."/>
            <person name="Stanke M."/>
            <person name="Morgenstern B."/>
            <person name="Solovyev V."/>
            <person name="Kosarev P."/>
            <person name="Brown G."/>
            <person name="Chen H.C."/>
            <person name="Ermolaeva O."/>
            <person name="Hlavina W."/>
            <person name="Kapustin Y."/>
            <person name="Kiryutin B."/>
            <person name="Kitts P."/>
            <person name="Maglott D."/>
            <person name="Pruitt K."/>
            <person name="Sapojnikov V."/>
            <person name="Souvorov A."/>
            <person name="Mackey A.J."/>
            <person name="Waterhouse R.M."/>
            <person name="Wyder S."/>
            <person name="Zdobnov E.M."/>
            <person name="Zdobnov E.M."/>
            <person name="Wyder S."/>
            <person name="Kriventseva E.V."/>
            <person name="Kadowaki T."/>
            <person name="Bork P."/>
            <person name="Aranda M."/>
            <person name="Bao R."/>
            <person name="Beermann A."/>
            <person name="Berns N."/>
            <person name="Bolognesi R."/>
            <person name="Bonneton F."/>
            <person name="Bopp D."/>
            <person name="Brown S.J."/>
            <person name="Bucher G."/>
            <person name="Butts T."/>
            <person name="Chaumot A."/>
            <person name="Denell R.E."/>
            <person name="Ferrier D.E."/>
            <person name="Friedrich M."/>
            <person name="Gordon C.M."/>
            <person name="Jindra M."/>
            <person name="Klingler M."/>
            <person name="Lan Q."/>
            <person name="Lattorff H.M."/>
            <person name="Laudet V."/>
            <person name="von Levetsow C."/>
            <person name="Liu Z."/>
            <person name="Lutz R."/>
            <person name="Lynch J.A."/>
            <person name="da Fonseca R.N."/>
            <person name="Posnien N."/>
            <person name="Reuter R."/>
            <person name="Roth S."/>
            <person name="Savard J."/>
            <person name="Schinko J.B."/>
            <person name="Schmitt C."/>
            <person name="Schoppmeier M."/>
            <person name="Schroder R."/>
            <person name="Shippy T.D."/>
            <person name="Simonnet F."/>
            <person name="Marques-Souza H."/>
            <person name="Tautz D."/>
            <person name="Tomoyasu Y."/>
            <person name="Trauner J."/>
            <person name="Van der Zee M."/>
            <person name="Vervoort M."/>
            <person name="Wittkopp N."/>
            <person name="Wimmer E.A."/>
            <person name="Yang X."/>
            <person name="Jones A.K."/>
            <person name="Sattelle D.B."/>
            <person name="Ebert P.R."/>
            <person name="Nelson D."/>
            <person name="Scott J.G."/>
            <person name="Beeman R.W."/>
            <person name="Muthukrishnan S."/>
            <person name="Kramer K.J."/>
            <person name="Arakane Y."/>
            <person name="Beeman R.W."/>
            <person name="Zhu Q."/>
            <person name="Hogenkamp D."/>
            <person name="Dixit R."/>
            <person name="Oppert B."/>
            <person name="Jiang H."/>
            <person name="Zou Z."/>
            <person name="Marshall J."/>
            <person name="Elpidina E."/>
            <person name="Vinokurov K."/>
            <person name="Oppert C."/>
            <person name="Zou Z."/>
            <person name="Evans J."/>
            <person name="Lu Z."/>
            <person name="Zhao P."/>
            <person name="Sumathipala N."/>
            <person name="Altincicek B."/>
            <person name="Vilcinskas A."/>
            <person name="Williams M."/>
            <person name="Hultmark D."/>
            <person name="Hetru C."/>
            <person name="Jiang H."/>
            <person name="Grimmelikhuijzen C.J."/>
            <person name="Hauser F."/>
            <person name="Cazzamali G."/>
            <person name="Williamson M."/>
            <person name="Park Y."/>
            <person name="Li B."/>
            <person name="Tanaka Y."/>
            <person name="Predel R."/>
            <person name="Neupert S."/>
            <person name="Schachtner J."/>
            <person name="Verleyen P."/>
            <person name="Raible F."/>
            <person name="Bork P."/>
            <person name="Friedrich M."/>
            <person name="Walden K.K."/>
            <person name="Robertson H.M."/>
            <person name="Angeli S."/>
            <person name="Foret S."/>
            <person name="Bucher G."/>
            <person name="Schuetz S."/>
            <person name="Maleszka R."/>
            <person name="Wimmer E.A."/>
            <person name="Beeman R.W."/>
            <person name="Lorenzen M."/>
            <person name="Tomoyasu Y."/>
            <person name="Miller S.C."/>
            <person name="Grossmann D."/>
            <person name="Bucher G."/>
        </authorList>
    </citation>
    <scope>NUCLEOTIDE SEQUENCE [LARGE SCALE GENOMIC DNA]</scope>
    <source>
        <strain evidence="2 3">Georgia GA2</strain>
    </source>
</reference>
<dbReference type="InParanoid" id="D2A2C7"/>
<gene>
    <name evidence="2" type="primary">AUGUSTUS-3.0.2_07669</name>
    <name evidence="2" type="ORF">TcasGA2_TC007669</name>
</gene>
<dbReference type="Proteomes" id="UP000007266">
    <property type="component" value="Linkage group 4"/>
</dbReference>
<evidence type="ECO:0000313" key="2">
    <source>
        <dbReference type="EMBL" id="EFA02041.2"/>
    </source>
</evidence>
<evidence type="ECO:0000256" key="1">
    <source>
        <dbReference type="SAM" id="MobiDB-lite"/>
    </source>
</evidence>
<protein>
    <submittedName>
        <fullName evidence="2">Uncharacterized protein</fullName>
    </submittedName>
</protein>
<evidence type="ECO:0000313" key="3">
    <source>
        <dbReference type="Proteomes" id="UP000007266"/>
    </source>
</evidence>
<feature type="compositionally biased region" description="Polar residues" evidence="1">
    <location>
        <begin position="33"/>
        <end position="47"/>
    </location>
</feature>
<keyword evidence="3" id="KW-1185">Reference proteome</keyword>
<proteinExistence type="predicted"/>
<organism evidence="2 3">
    <name type="scientific">Tribolium castaneum</name>
    <name type="common">Red flour beetle</name>
    <dbReference type="NCBI Taxonomy" id="7070"/>
    <lineage>
        <taxon>Eukaryota</taxon>
        <taxon>Metazoa</taxon>
        <taxon>Ecdysozoa</taxon>
        <taxon>Arthropoda</taxon>
        <taxon>Hexapoda</taxon>
        <taxon>Insecta</taxon>
        <taxon>Pterygota</taxon>
        <taxon>Neoptera</taxon>
        <taxon>Endopterygota</taxon>
        <taxon>Coleoptera</taxon>
        <taxon>Polyphaga</taxon>
        <taxon>Cucujiformia</taxon>
        <taxon>Tenebrionidae</taxon>
        <taxon>Tenebrionidae incertae sedis</taxon>
        <taxon>Tribolium</taxon>
    </lineage>
</organism>
<reference evidence="2 3" key="2">
    <citation type="journal article" date="2010" name="Nucleic Acids Res.">
        <title>BeetleBase in 2010: revisions to provide comprehensive genomic information for Tribolium castaneum.</title>
        <authorList>
            <person name="Kim H.S."/>
            <person name="Murphy T."/>
            <person name="Xia J."/>
            <person name="Caragea D."/>
            <person name="Park Y."/>
            <person name="Beeman R.W."/>
            <person name="Lorenzen M.D."/>
            <person name="Butcher S."/>
            <person name="Manak J.R."/>
            <person name="Brown S.J."/>
        </authorList>
    </citation>
    <scope>GENOME REANNOTATION</scope>
    <source>
        <strain evidence="2 3">Georgia GA2</strain>
    </source>
</reference>